<sequence length="357" mass="37970">MPDLFDPVRLGRLTLPNRLVMSPMTRSRADDRGVPPPAAAVYYSQRATAGLIITEGTQPSLEGQGYPRTPGLHTDAQVTAWRHITEAVHTAGGRIYAQLMHSGRIGHPSLNGLLPVAPSPLPAAGQTYTKDGRRDLPTPRELTTAEVRSTIQDFARAARRAVDAGFDGVELHGGNGYLIHQFLSPHTNHRTDPYGRDPLLFAVQVTTACAEAIGPDRVGLRITPGNTLNDITDPDPDQTYPALAATLAPLTLAYLHVGGVGPTTPLAAKLRAAWPTTLIAAPSTGGTLPEDGGRSLAEHCLTNGADLVAFGRAFLANPDLVTRLRTGTPLNQPDPTTYYGGDHHGYTDYALSTKPVA</sequence>
<comment type="caution">
    <text evidence="5">The sequence shown here is derived from an EMBL/GenBank/DDBJ whole genome shotgun (WGS) entry which is preliminary data.</text>
</comment>
<keyword evidence="3 5" id="KW-0560">Oxidoreductase</keyword>
<dbReference type="FunFam" id="3.20.20.70:FF:000059">
    <property type="entry name" value="N-ethylmaleimide reductase, FMN-linked"/>
    <property type="match status" value="1"/>
</dbReference>
<dbReference type="Proteomes" id="UP000555564">
    <property type="component" value="Unassembled WGS sequence"/>
</dbReference>
<dbReference type="GO" id="GO:0005829">
    <property type="term" value="C:cytosol"/>
    <property type="evidence" value="ECO:0007669"/>
    <property type="project" value="UniProtKB-ARBA"/>
</dbReference>
<dbReference type="InterPro" id="IPR045247">
    <property type="entry name" value="Oye-like"/>
</dbReference>
<name>A0A7X0IFW7_9ACTN</name>
<keyword evidence="6" id="KW-1185">Reference proteome</keyword>
<proteinExistence type="inferred from homology"/>
<dbReference type="SUPFAM" id="SSF51395">
    <property type="entry name" value="FMN-linked oxidoreductases"/>
    <property type="match status" value="1"/>
</dbReference>
<protein>
    <submittedName>
        <fullName evidence="5">N-ethylmaleimide reductase</fullName>
        <ecNumber evidence="5">1.-.-.-</ecNumber>
    </submittedName>
</protein>
<comment type="cofactor">
    <cofactor evidence="1">
        <name>FMN</name>
        <dbReference type="ChEBI" id="CHEBI:58210"/>
    </cofactor>
</comment>
<evidence type="ECO:0000259" key="4">
    <source>
        <dbReference type="Pfam" id="PF00724"/>
    </source>
</evidence>
<dbReference type="PANTHER" id="PTHR22893">
    <property type="entry name" value="NADH OXIDOREDUCTASE-RELATED"/>
    <property type="match status" value="1"/>
</dbReference>
<accession>A0A7X0IFW7</accession>
<dbReference type="RefSeq" id="WP_184982686.1">
    <property type="nucleotide sequence ID" value="NZ_BAAALO010000095.1"/>
</dbReference>
<evidence type="ECO:0000256" key="3">
    <source>
        <dbReference type="ARBA" id="ARBA00023002"/>
    </source>
</evidence>
<evidence type="ECO:0000256" key="1">
    <source>
        <dbReference type="ARBA" id="ARBA00001917"/>
    </source>
</evidence>
<dbReference type="InterPro" id="IPR001155">
    <property type="entry name" value="OxRdtase_FMN_N"/>
</dbReference>
<evidence type="ECO:0000313" key="6">
    <source>
        <dbReference type="Proteomes" id="UP000555564"/>
    </source>
</evidence>
<dbReference type="GO" id="GO:0010181">
    <property type="term" value="F:FMN binding"/>
    <property type="evidence" value="ECO:0007669"/>
    <property type="project" value="InterPro"/>
</dbReference>
<evidence type="ECO:0000313" key="5">
    <source>
        <dbReference type="EMBL" id="MBB6474295.1"/>
    </source>
</evidence>
<comment type="similarity">
    <text evidence="2">Belongs to the NADH:flavin oxidoreductase/NADH oxidase family.</text>
</comment>
<dbReference type="Gene3D" id="3.20.20.70">
    <property type="entry name" value="Aldolase class I"/>
    <property type="match status" value="1"/>
</dbReference>
<reference evidence="5 6" key="1">
    <citation type="submission" date="2020-08" db="EMBL/GenBank/DDBJ databases">
        <title>Sequencing the genomes of 1000 actinobacteria strains.</title>
        <authorList>
            <person name="Klenk H.-P."/>
        </authorList>
    </citation>
    <scope>NUCLEOTIDE SEQUENCE [LARGE SCALE GENOMIC DNA]</scope>
    <source>
        <strain evidence="5 6">DSM 44936</strain>
    </source>
</reference>
<dbReference type="GO" id="GO:0016628">
    <property type="term" value="F:oxidoreductase activity, acting on the CH-CH group of donors, NAD or NADP as acceptor"/>
    <property type="evidence" value="ECO:0007669"/>
    <property type="project" value="UniProtKB-ARBA"/>
</dbReference>
<dbReference type="EMBL" id="JACHIU010000001">
    <property type="protein sequence ID" value="MBB6474295.1"/>
    <property type="molecule type" value="Genomic_DNA"/>
</dbReference>
<feature type="domain" description="NADH:flavin oxidoreductase/NADH oxidase N-terminal" evidence="4">
    <location>
        <begin position="3"/>
        <end position="331"/>
    </location>
</feature>
<dbReference type="PANTHER" id="PTHR22893:SF91">
    <property type="entry name" value="NADPH DEHYDROGENASE 2-RELATED"/>
    <property type="match status" value="1"/>
</dbReference>
<dbReference type="CDD" id="cd02933">
    <property type="entry name" value="OYE_like_FMN"/>
    <property type="match status" value="1"/>
</dbReference>
<dbReference type="AlphaFoldDB" id="A0A7X0IFW7"/>
<gene>
    <name evidence="5" type="ORF">BJ992_003726</name>
</gene>
<dbReference type="Pfam" id="PF00724">
    <property type="entry name" value="Oxidored_FMN"/>
    <property type="match status" value="1"/>
</dbReference>
<organism evidence="5 6">
    <name type="scientific">Sphaerisporangium rubeum</name>
    <dbReference type="NCBI Taxonomy" id="321317"/>
    <lineage>
        <taxon>Bacteria</taxon>
        <taxon>Bacillati</taxon>
        <taxon>Actinomycetota</taxon>
        <taxon>Actinomycetes</taxon>
        <taxon>Streptosporangiales</taxon>
        <taxon>Streptosporangiaceae</taxon>
        <taxon>Sphaerisporangium</taxon>
    </lineage>
</organism>
<dbReference type="InterPro" id="IPR013785">
    <property type="entry name" value="Aldolase_TIM"/>
</dbReference>
<evidence type="ECO:0000256" key="2">
    <source>
        <dbReference type="ARBA" id="ARBA00005979"/>
    </source>
</evidence>
<dbReference type="EC" id="1.-.-.-" evidence="5"/>